<sequence length="281" mass="29920">MHPRNDPPWLQGAGIVVTGAGNGIGRALAHRLARAGARVVVNDLDPHACMAVAEEVGGYAVPGDAAAESAVHDLVVQARQAIGSIDVFFANAGIETGANDAEPAWDRSWNVNVMAHVRALRELLPEWLGQGKGRFVVTASAAGLLTMLGSGPYSVTKHAAVAHAEWVSATYGDRGITVQCLCPQGVRTQMLPTNEVGDVVFGKGVLEANQVADEVLNALGDDRFYILPHPQVAQYYAMRATEPDRWLQGMRRLQRKIDNAASTRAAQPNAPMTDETTGPKS</sequence>
<reference evidence="4 5" key="1">
    <citation type="journal article" date="2018" name="Biodegradation">
        <title>1,4-Dioxane degradation characteristics of Rhodococcus aetherivorans JCM 14343.</title>
        <authorList>
            <person name="Inoue D."/>
            <person name="Tsunoda T."/>
            <person name="Yamamoto N."/>
            <person name="Ike M."/>
            <person name="Sei K."/>
        </authorList>
    </citation>
    <scope>NUCLEOTIDE SEQUENCE [LARGE SCALE GENOMIC DNA]</scope>
    <source>
        <strain evidence="4 5">JCM 14343</strain>
    </source>
</reference>
<evidence type="ECO:0000313" key="5">
    <source>
        <dbReference type="Proteomes" id="UP000325466"/>
    </source>
</evidence>
<evidence type="ECO:0000313" key="4">
    <source>
        <dbReference type="EMBL" id="GES36016.1"/>
    </source>
</evidence>
<dbReference type="Gene3D" id="3.40.50.720">
    <property type="entry name" value="NAD(P)-binding Rossmann-like Domain"/>
    <property type="match status" value="1"/>
</dbReference>
<dbReference type="SUPFAM" id="SSF51735">
    <property type="entry name" value="NAD(P)-binding Rossmann-fold domains"/>
    <property type="match status" value="1"/>
</dbReference>
<dbReference type="EMBL" id="BLAH01000038">
    <property type="protein sequence ID" value="GES36016.1"/>
    <property type="molecule type" value="Genomic_DNA"/>
</dbReference>
<dbReference type="RefSeq" id="WP_029546902.1">
    <property type="nucleotide sequence ID" value="NZ_BAAAYP010000033.1"/>
</dbReference>
<keyword evidence="5" id="KW-1185">Reference proteome</keyword>
<dbReference type="PANTHER" id="PTHR43669">
    <property type="entry name" value="5-KETO-D-GLUCONATE 5-REDUCTASE"/>
    <property type="match status" value="1"/>
</dbReference>
<protein>
    <submittedName>
        <fullName evidence="4">L-fuco-beta-pyranose dehydrogenase</fullName>
        <ecNumber evidence="4">1.1.1.122</ecNumber>
    </submittedName>
</protein>
<comment type="similarity">
    <text evidence="1">Belongs to the short-chain dehydrogenases/reductases (SDR) family.</text>
</comment>
<dbReference type="InterPro" id="IPR002347">
    <property type="entry name" value="SDR_fam"/>
</dbReference>
<dbReference type="Proteomes" id="UP000325466">
    <property type="component" value="Unassembled WGS sequence"/>
</dbReference>
<organism evidence="4 5">
    <name type="scientific">Rhodococcus aetherivorans</name>
    <dbReference type="NCBI Taxonomy" id="191292"/>
    <lineage>
        <taxon>Bacteria</taxon>
        <taxon>Bacillati</taxon>
        <taxon>Actinomycetota</taxon>
        <taxon>Actinomycetes</taxon>
        <taxon>Mycobacteriales</taxon>
        <taxon>Nocardiaceae</taxon>
        <taxon>Rhodococcus</taxon>
    </lineage>
</organism>
<dbReference type="InterPro" id="IPR036291">
    <property type="entry name" value="NAD(P)-bd_dom_sf"/>
</dbReference>
<name>A0ABQ0YHN6_9NOCA</name>
<dbReference type="GO" id="GO:0047834">
    <property type="term" value="F:D-threo-aldose 1-dehydrogenase activity"/>
    <property type="evidence" value="ECO:0007669"/>
    <property type="project" value="UniProtKB-EC"/>
</dbReference>
<accession>A0ABQ0YHN6</accession>
<keyword evidence="2 4" id="KW-0560">Oxidoreductase</keyword>
<dbReference type="EC" id="1.1.1.122" evidence="4"/>
<evidence type="ECO:0000256" key="3">
    <source>
        <dbReference type="SAM" id="MobiDB-lite"/>
    </source>
</evidence>
<evidence type="ECO:0000256" key="1">
    <source>
        <dbReference type="ARBA" id="ARBA00006484"/>
    </source>
</evidence>
<feature type="region of interest" description="Disordered" evidence="3">
    <location>
        <begin position="259"/>
        <end position="281"/>
    </location>
</feature>
<proteinExistence type="inferred from homology"/>
<dbReference type="Pfam" id="PF00106">
    <property type="entry name" value="adh_short"/>
    <property type="match status" value="1"/>
</dbReference>
<dbReference type="CDD" id="cd05233">
    <property type="entry name" value="SDR_c"/>
    <property type="match status" value="1"/>
</dbReference>
<comment type="caution">
    <text evidence="4">The sequence shown here is derived from an EMBL/GenBank/DDBJ whole genome shotgun (WGS) entry which is preliminary data.</text>
</comment>
<dbReference type="PRINTS" id="PR00081">
    <property type="entry name" value="GDHRDH"/>
</dbReference>
<gene>
    <name evidence="4" type="ORF">RAJCM14343_1265</name>
</gene>
<dbReference type="PANTHER" id="PTHR43669:SF3">
    <property type="entry name" value="ALCOHOL DEHYDROGENASE, PUTATIVE (AFU_ORTHOLOGUE AFUA_3G03445)-RELATED"/>
    <property type="match status" value="1"/>
</dbReference>
<evidence type="ECO:0000256" key="2">
    <source>
        <dbReference type="ARBA" id="ARBA00023002"/>
    </source>
</evidence>